<dbReference type="Proteomes" id="UP000029228">
    <property type="component" value="Unassembled WGS sequence"/>
</dbReference>
<dbReference type="GO" id="GO:0005975">
    <property type="term" value="P:carbohydrate metabolic process"/>
    <property type="evidence" value="ECO:0007669"/>
    <property type="project" value="InterPro"/>
</dbReference>
<evidence type="ECO:0000313" key="1">
    <source>
        <dbReference type="EMBL" id="GAL19448.1"/>
    </source>
</evidence>
<dbReference type="Gene3D" id="1.50.10.10">
    <property type="match status" value="1"/>
</dbReference>
<dbReference type="AlphaFoldDB" id="A0A090RY29"/>
<proteinExistence type="predicted"/>
<gene>
    <name evidence="1" type="ORF">JCM19235_804</name>
</gene>
<dbReference type="InterPro" id="IPR012341">
    <property type="entry name" value="6hp_glycosidase-like_sf"/>
</dbReference>
<keyword evidence="1" id="KW-0326">Glycosidase</keyword>
<evidence type="ECO:0000313" key="2">
    <source>
        <dbReference type="Proteomes" id="UP000029228"/>
    </source>
</evidence>
<keyword evidence="2" id="KW-1185">Reference proteome</keyword>
<name>A0A090RY29_9VIBR</name>
<organism evidence="1 2">
    <name type="scientific">Vibrio maritimus</name>
    <dbReference type="NCBI Taxonomy" id="990268"/>
    <lineage>
        <taxon>Bacteria</taxon>
        <taxon>Pseudomonadati</taxon>
        <taxon>Pseudomonadota</taxon>
        <taxon>Gammaproteobacteria</taxon>
        <taxon>Vibrionales</taxon>
        <taxon>Vibrionaceae</taxon>
        <taxon>Vibrio</taxon>
    </lineage>
</organism>
<comment type="caution">
    <text evidence="1">The sequence shown here is derived from an EMBL/GenBank/DDBJ whole genome shotgun (WGS) entry which is preliminary data.</text>
</comment>
<protein>
    <submittedName>
        <fullName evidence="1">Glucosamine-link cellobiase</fullName>
        <ecNumber evidence="1">3.2.1.21</ecNumber>
    </submittedName>
</protein>
<dbReference type="STRING" id="990268.JCM19235_804"/>
<dbReference type="EC" id="3.2.1.21" evidence="1"/>
<sequence>MLDGHGHNNPDYLPKLGFFNALGGVCNGITAGFEDEADIAFNPPVIKTTCYKIGAGVSSGSPMQAGYFSLWHCGRNTIKLRVKYG</sequence>
<keyword evidence="1" id="KW-0378">Hydrolase</keyword>
<accession>A0A090RY29</accession>
<dbReference type="EMBL" id="BBMR01000004">
    <property type="protein sequence ID" value="GAL19448.1"/>
    <property type="molecule type" value="Genomic_DNA"/>
</dbReference>
<dbReference type="GO" id="GO:0008422">
    <property type="term" value="F:beta-glucosidase activity"/>
    <property type="evidence" value="ECO:0007669"/>
    <property type="project" value="UniProtKB-EC"/>
</dbReference>
<reference evidence="1 2" key="1">
    <citation type="submission" date="2014-09" db="EMBL/GenBank/DDBJ databases">
        <title>Vibrio maritimus JCM 19235. (C45) whole genome shotgun sequence.</title>
        <authorList>
            <person name="Sawabe T."/>
            <person name="Meirelles P."/>
            <person name="Nakanishi M."/>
            <person name="Sayaka M."/>
            <person name="Hattori M."/>
            <person name="Ohkuma M."/>
        </authorList>
    </citation>
    <scope>NUCLEOTIDE SEQUENCE [LARGE SCALE GENOMIC DNA]</scope>
    <source>
        <strain evidence="2">JCM19235</strain>
    </source>
</reference>